<dbReference type="Pfam" id="PF00651">
    <property type="entry name" value="BTB"/>
    <property type="match status" value="1"/>
</dbReference>
<accession>A0A397T7L0</accession>
<sequence>MASKFHTGLLKDISSLLNDADDFNVIIKVGDNENTKEFRAHSVILRARSPYFKTALATKWITKKNDMILFEKPNITPTVFDMVLNYIYKGELDFTTQLGENILGLLVASDEMLIEDLFNHVQDYFIEKQTTWIQDNFVLVLHTVFKIEKCKKLQDYCLESICSDPQPFITSTRFPSLDKDILYGLLKRDDFSVEEIDIWDCLIKWGIEQTPSLGKMNSDRTKWNDANYQALKKTLDQFIPLIRFAQISPADYFDKVRPYKAVIPNPIYDEVEEFYFKGYYDANVTNVLNPYNGSEFVPAEIEVFKITTS</sequence>
<name>A0A397T7L0_9GLOM</name>
<feature type="domain" description="BTB" evidence="1">
    <location>
        <begin position="23"/>
        <end position="96"/>
    </location>
</feature>
<dbReference type="Pfam" id="PF07707">
    <property type="entry name" value="BACK"/>
    <property type="match status" value="1"/>
</dbReference>
<dbReference type="CDD" id="cd18186">
    <property type="entry name" value="BTB_POZ_ZBTB_KLHL-like"/>
    <property type="match status" value="1"/>
</dbReference>
<dbReference type="Gene3D" id="1.25.40.420">
    <property type="match status" value="1"/>
</dbReference>
<dbReference type="PROSITE" id="PS50097">
    <property type="entry name" value="BTB"/>
    <property type="match status" value="1"/>
</dbReference>
<dbReference type="InterPro" id="IPR011705">
    <property type="entry name" value="BACK"/>
</dbReference>
<dbReference type="PANTHER" id="PTHR24410">
    <property type="entry name" value="HL07962P-RELATED"/>
    <property type="match status" value="1"/>
</dbReference>
<organism evidence="2 3">
    <name type="scientific">Glomus cerebriforme</name>
    <dbReference type="NCBI Taxonomy" id="658196"/>
    <lineage>
        <taxon>Eukaryota</taxon>
        <taxon>Fungi</taxon>
        <taxon>Fungi incertae sedis</taxon>
        <taxon>Mucoromycota</taxon>
        <taxon>Glomeromycotina</taxon>
        <taxon>Glomeromycetes</taxon>
        <taxon>Glomerales</taxon>
        <taxon>Glomeraceae</taxon>
        <taxon>Glomus</taxon>
    </lineage>
</organism>
<gene>
    <name evidence="2" type="ORF">C1645_735272</name>
</gene>
<dbReference type="AlphaFoldDB" id="A0A397T7L0"/>
<dbReference type="EMBL" id="QKYT01000096">
    <property type="protein sequence ID" value="RIA93832.1"/>
    <property type="molecule type" value="Genomic_DNA"/>
</dbReference>
<keyword evidence="3" id="KW-1185">Reference proteome</keyword>
<reference evidence="2 3" key="1">
    <citation type="submission" date="2018-06" db="EMBL/GenBank/DDBJ databases">
        <title>Comparative genomics reveals the genomic features of Rhizophagus irregularis, R. cerebriforme, R. diaphanum and Gigaspora rosea, and their symbiotic lifestyle signature.</title>
        <authorList>
            <person name="Morin E."/>
            <person name="San Clemente H."/>
            <person name="Chen E.C.H."/>
            <person name="De La Providencia I."/>
            <person name="Hainaut M."/>
            <person name="Kuo A."/>
            <person name="Kohler A."/>
            <person name="Murat C."/>
            <person name="Tang N."/>
            <person name="Roy S."/>
            <person name="Loubradou J."/>
            <person name="Henrissat B."/>
            <person name="Grigoriev I.V."/>
            <person name="Corradi N."/>
            <person name="Roux C."/>
            <person name="Martin F.M."/>
        </authorList>
    </citation>
    <scope>NUCLEOTIDE SEQUENCE [LARGE SCALE GENOMIC DNA]</scope>
    <source>
        <strain evidence="2 3">DAOM 227022</strain>
    </source>
</reference>
<dbReference type="SUPFAM" id="SSF54695">
    <property type="entry name" value="POZ domain"/>
    <property type="match status" value="1"/>
</dbReference>
<dbReference type="InterPro" id="IPR051481">
    <property type="entry name" value="BTB-POZ/Galectin-3-binding"/>
</dbReference>
<dbReference type="InterPro" id="IPR000210">
    <property type="entry name" value="BTB/POZ_dom"/>
</dbReference>
<evidence type="ECO:0000313" key="3">
    <source>
        <dbReference type="Proteomes" id="UP000265703"/>
    </source>
</evidence>
<dbReference type="Gene3D" id="3.30.710.10">
    <property type="entry name" value="Potassium Channel Kv1.1, Chain A"/>
    <property type="match status" value="1"/>
</dbReference>
<dbReference type="PANTHER" id="PTHR24410:SF23">
    <property type="entry name" value="BTB DOMAIN-CONTAINING PROTEIN-RELATED"/>
    <property type="match status" value="1"/>
</dbReference>
<evidence type="ECO:0000313" key="2">
    <source>
        <dbReference type="EMBL" id="RIA93832.1"/>
    </source>
</evidence>
<dbReference type="Proteomes" id="UP000265703">
    <property type="component" value="Unassembled WGS sequence"/>
</dbReference>
<proteinExistence type="predicted"/>
<comment type="caution">
    <text evidence="2">The sequence shown here is derived from an EMBL/GenBank/DDBJ whole genome shotgun (WGS) entry which is preliminary data.</text>
</comment>
<dbReference type="OrthoDB" id="5948799at2759"/>
<dbReference type="SMART" id="SM00225">
    <property type="entry name" value="BTB"/>
    <property type="match status" value="1"/>
</dbReference>
<evidence type="ECO:0000259" key="1">
    <source>
        <dbReference type="PROSITE" id="PS50097"/>
    </source>
</evidence>
<dbReference type="InterPro" id="IPR011333">
    <property type="entry name" value="SKP1/BTB/POZ_sf"/>
</dbReference>
<protein>
    <submittedName>
        <fullName evidence="2">BTB/POZ protein</fullName>
    </submittedName>
</protein>